<accession>A0ABT3G0K7</accession>
<evidence type="ECO:0000313" key="2">
    <source>
        <dbReference type="EMBL" id="MCW1913362.1"/>
    </source>
</evidence>
<evidence type="ECO:0008006" key="4">
    <source>
        <dbReference type="Google" id="ProtNLM"/>
    </source>
</evidence>
<name>A0ABT3G0K7_9BACT</name>
<reference evidence="2" key="1">
    <citation type="submission" date="2022-10" db="EMBL/GenBank/DDBJ databases">
        <title>Luteolibacter sp. GHJ8, whole genome shotgun sequencing project.</title>
        <authorList>
            <person name="Zhao G."/>
            <person name="Shen L."/>
        </authorList>
    </citation>
    <scope>NUCLEOTIDE SEQUENCE</scope>
    <source>
        <strain evidence="2">GHJ8</strain>
    </source>
</reference>
<dbReference type="RefSeq" id="WP_264512737.1">
    <property type="nucleotide sequence ID" value="NZ_JAPDDR010000003.1"/>
</dbReference>
<feature type="region of interest" description="Disordered" evidence="1">
    <location>
        <begin position="277"/>
        <end position="303"/>
    </location>
</feature>
<dbReference type="EMBL" id="JAPDDR010000003">
    <property type="protein sequence ID" value="MCW1913362.1"/>
    <property type="molecule type" value="Genomic_DNA"/>
</dbReference>
<evidence type="ECO:0000256" key="1">
    <source>
        <dbReference type="SAM" id="MobiDB-lite"/>
    </source>
</evidence>
<gene>
    <name evidence="2" type="ORF">OJ996_07250</name>
</gene>
<dbReference type="PROSITE" id="PS51257">
    <property type="entry name" value="PROKAR_LIPOPROTEIN"/>
    <property type="match status" value="1"/>
</dbReference>
<dbReference type="Proteomes" id="UP001165653">
    <property type="component" value="Unassembled WGS sequence"/>
</dbReference>
<proteinExistence type="predicted"/>
<feature type="region of interest" description="Disordered" evidence="1">
    <location>
        <begin position="18"/>
        <end position="67"/>
    </location>
</feature>
<organism evidence="2 3">
    <name type="scientific">Luteolibacter rhizosphaerae</name>
    <dbReference type="NCBI Taxonomy" id="2989719"/>
    <lineage>
        <taxon>Bacteria</taxon>
        <taxon>Pseudomonadati</taxon>
        <taxon>Verrucomicrobiota</taxon>
        <taxon>Verrucomicrobiia</taxon>
        <taxon>Verrucomicrobiales</taxon>
        <taxon>Verrucomicrobiaceae</taxon>
        <taxon>Luteolibacter</taxon>
    </lineage>
</organism>
<comment type="caution">
    <text evidence="2">The sequence shown here is derived from an EMBL/GenBank/DDBJ whole genome shotgun (WGS) entry which is preliminary data.</text>
</comment>
<keyword evidence="3" id="KW-1185">Reference proteome</keyword>
<protein>
    <recommendedName>
        <fullName evidence="4">Lipoprotein</fullName>
    </recommendedName>
</protein>
<evidence type="ECO:0000313" key="3">
    <source>
        <dbReference type="Proteomes" id="UP001165653"/>
    </source>
</evidence>
<sequence length="303" mass="31855">MRKLAIGTLLGASLALSSCGEKSKTEGGGAATAEEAKSQSHVLAGKGGKIPAKGVTHTVESSGDMKEAKMKIEAAGQTMEGSMTRSESSVEKWEHVADNKARRTLESKTVGGAMNVAGQDQPIPEEKDALVGVPVIVELKDGKYAASLESGTATSEQTKALEKLAETVEKDSDFGMYGDAPRKVGDKWDVDPKSLGAFGEASDLSGTYSIEFVEVKDFQGTPCAVLKSVFDISGKTEAEGEGEPAMTVKIKGEAISHRSLADKTDLDAKITSTMTMEGSPAPQVKMNVEGPFNLHQKATVKKN</sequence>